<dbReference type="InterPro" id="IPR038915">
    <property type="entry name" value="PRR29-like"/>
</dbReference>
<evidence type="ECO:0000313" key="3">
    <source>
        <dbReference type="EMBL" id="CAC5395616.1"/>
    </source>
</evidence>
<dbReference type="Proteomes" id="UP000507470">
    <property type="component" value="Unassembled WGS sequence"/>
</dbReference>
<dbReference type="AlphaFoldDB" id="A0A6J8CJD7"/>
<dbReference type="OrthoDB" id="5969023at2759"/>
<accession>A0A6J8CJD7</accession>
<proteinExistence type="predicted"/>
<reference evidence="3 4" key="1">
    <citation type="submission" date="2020-06" db="EMBL/GenBank/DDBJ databases">
        <authorList>
            <person name="Li R."/>
            <person name="Bekaert M."/>
        </authorList>
    </citation>
    <scope>NUCLEOTIDE SEQUENCE [LARGE SCALE GENOMIC DNA]</scope>
    <source>
        <strain evidence="4">wild</strain>
    </source>
</reference>
<protein>
    <recommendedName>
        <fullName evidence="2">DUF4587 domain-containing protein</fullName>
    </recommendedName>
</protein>
<gene>
    <name evidence="3" type="ORF">MCOR_30269</name>
</gene>
<dbReference type="EMBL" id="CACVKT020005553">
    <property type="protein sequence ID" value="CAC5395616.1"/>
    <property type="molecule type" value="Genomic_DNA"/>
</dbReference>
<name>A0A6J8CJD7_MYTCO</name>
<dbReference type="PANTHER" id="PTHR28604">
    <property type="match status" value="1"/>
</dbReference>
<keyword evidence="4" id="KW-1185">Reference proteome</keyword>
<dbReference type="InterPro" id="IPR027904">
    <property type="entry name" value="DUF4587"/>
</dbReference>
<dbReference type="Pfam" id="PF15248">
    <property type="entry name" value="DUF4587"/>
    <property type="match status" value="1"/>
</dbReference>
<sequence length="606" mass="69738">MATTDTDSVHDHMTRLRMKMVNQKIANEREKLNRPSSTESANDVDEQLRLQQAMLRRQELLDKIRREQIVNHTSVADNRRPRSYSARRRYTPSPVQPPPSRRSLPDFNRNNGDYTYRERDNYQQPFYGDNNEMSQVKHVIKHTIATPRQYHLPPIMNAPQQPIIQQQQPSPLQHIIQQVPVPQVTYQNLVPDNNQQKSSSMFNKGDFMEMMMIQHQQMHQMVMQQMMISQLPGGNRGNSYPTAIMSEPAAPVMMARPGGGQVHHHHYSMTPAPMAAPMQQPVVHHYQPLPPLEGRMMSPARALTERRMAPAQTRIAEPRARSLSPPPVERLRKFRHIGYAAWFIASLKILAEKNQGNRPSSVFLFGIILKEIVAALHRIYLNPSGNIYPVLADIISPKAYDLTNLLRGRTNERETQVMIQELQYVVENLVYHMTEIMPSTGVLGTHRKSAVYELIKDGKRFPDGYFWQVELDRLQFTENGRTAGIGDPEGFLLIVGIYISRSLITTLLMKPVDYGLSSQQLSDIAERNLKILATTLLYLVRRVSGSRGRAMMPMPSEISKYLYTDEEMRPVYGKMAKSFNYAEGLIREWAQEYIRRLRHAPNAIRN</sequence>
<organism evidence="3 4">
    <name type="scientific">Mytilus coruscus</name>
    <name type="common">Sea mussel</name>
    <dbReference type="NCBI Taxonomy" id="42192"/>
    <lineage>
        <taxon>Eukaryota</taxon>
        <taxon>Metazoa</taxon>
        <taxon>Spiralia</taxon>
        <taxon>Lophotrochozoa</taxon>
        <taxon>Mollusca</taxon>
        <taxon>Bivalvia</taxon>
        <taxon>Autobranchia</taxon>
        <taxon>Pteriomorphia</taxon>
        <taxon>Mytilida</taxon>
        <taxon>Mytiloidea</taxon>
        <taxon>Mytilidae</taxon>
        <taxon>Mytilinae</taxon>
        <taxon>Mytilus</taxon>
    </lineage>
</organism>
<evidence type="ECO:0000259" key="2">
    <source>
        <dbReference type="Pfam" id="PF15248"/>
    </source>
</evidence>
<feature type="region of interest" description="Disordered" evidence="1">
    <location>
        <begin position="72"/>
        <end position="111"/>
    </location>
</feature>
<evidence type="ECO:0000313" key="4">
    <source>
        <dbReference type="Proteomes" id="UP000507470"/>
    </source>
</evidence>
<dbReference type="PANTHER" id="PTHR28604:SF3">
    <property type="match status" value="1"/>
</dbReference>
<evidence type="ECO:0000256" key="1">
    <source>
        <dbReference type="SAM" id="MobiDB-lite"/>
    </source>
</evidence>
<feature type="compositionally biased region" description="Basic residues" evidence="1">
    <location>
        <begin position="81"/>
        <end position="90"/>
    </location>
</feature>
<feature type="domain" description="DUF4587" evidence="2">
    <location>
        <begin position="204"/>
        <end position="267"/>
    </location>
</feature>